<dbReference type="SMART" id="SM00327">
    <property type="entry name" value="VWA"/>
    <property type="match status" value="1"/>
</dbReference>
<dbReference type="EMBL" id="PQFF01000319">
    <property type="protein sequence ID" value="RHZ61220.1"/>
    <property type="molecule type" value="Genomic_DNA"/>
</dbReference>
<dbReference type="Gene3D" id="3.40.50.410">
    <property type="entry name" value="von Willebrand factor, type A domain"/>
    <property type="match status" value="2"/>
</dbReference>
<protein>
    <recommendedName>
        <fullName evidence="6">von Willebrand factor type A domain-containing protein</fullName>
    </recommendedName>
</protein>
<evidence type="ECO:0000259" key="2">
    <source>
        <dbReference type="PROSITE" id="PS50234"/>
    </source>
</evidence>
<dbReference type="STRING" id="1348612.A0A397HLC4"/>
<dbReference type="InterPro" id="IPR013694">
    <property type="entry name" value="VIT"/>
</dbReference>
<reference evidence="4 5" key="1">
    <citation type="submission" date="2018-08" db="EMBL/GenBank/DDBJ databases">
        <title>Genome and evolution of the arbuscular mycorrhizal fungus Diversispora epigaea (formerly Glomus versiforme) and its bacterial endosymbionts.</title>
        <authorList>
            <person name="Sun X."/>
            <person name="Fei Z."/>
            <person name="Harrison M."/>
        </authorList>
    </citation>
    <scope>NUCLEOTIDE SEQUENCE [LARGE SCALE GENOMIC DNA]</scope>
    <source>
        <strain evidence="4 5">IT104</strain>
    </source>
</reference>
<organism evidence="4 5">
    <name type="scientific">Diversispora epigaea</name>
    <dbReference type="NCBI Taxonomy" id="1348612"/>
    <lineage>
        <taxon>Eukaryota</taxon>
        <taxon>Fungi</taxon>
        <taxon>Fungi incertae sedis</taxon>
        <taxon>Mucoromycota</taxon>
        <taxon>Glomeromycotina</taxon>
        <taxon>Glomeromycetes</taxon>
        <taxon>Diversisporales</taxon>
        <taxon>Diversisporaceae</taxon>
        <taxon>Diversispora</taxon>
    </lineage>
</organism>
<feature type="region of interest" description="Disordered" evidence="1">
    <location>
        <begin position="890"/>
        <end position="918"/>
    </location>
</feature>
<evidence type="ECO:0000256" key="1">
    <source>
        <dbReference type="SAM" id="MobiDB-lite"/>
    </source>
</evidence>
<name>A0A397HLC4_9GLOM</name>
<evidence type="ECO:0000313" key="4">
    <source>
        <dbReference type="EMBL" id="RHZ61220.1"/>
    </source>
</evidence>
<dbReference type="InterPro" id="IPR002035">
    <property type="entry name" value="VWF_A"/>
</dbReference>
<evidence type="ECO:0008006" key="6">
    <source>
        <dbReference type="Google" id="ProtNLM"/>
    </source>
</evidence>
<gene>
    <name evidence="4" type="ORF">Glove_349g96</name>
</gene>
<evidence type="ECO:0000259" key="3">
    <source>
        <dbReference type="PROSITE" id="PS51468"/>
    </source>
</evidence>
<dbReference type="SUPFAM" id="SSF53300">
    <property type="entry name" value="vWA-like"/>
    <property type="match status" value="2"/>
</dbReference>
<dbReference type="InterPro" id="IPR036465">
    <property type="entry name" value="vWFA_dom_sf"/>
</dbReference>
<dbReference type="PROSITE" id="PS50234">
    <property type="entry name" value="VWFA"/>
    <property type="match status" value="1"/>
</dbReference>
<dbReference type="PROSITE" id="PS51468">
    <property type="entry name" value="VIT"/>
    <property type="match status" value="1"/>
</dbReference>
<feature type="domain" description="VIT" evidence="3">
    <location>
        <begin position="4"/>
        <end position="133"/>
    </location>
</feature>
<keyword evidence="5" id="KW-1185">Reference proteome</keyword>
<evidence type="ECO:0000313" key="5">
    <source>
        <dbReference type="Proteomes" id="UP000266861"/>
    </source>
</evidence>
<feature type="domain" description="VWFA" evidence="2">
    <location>
        <begin position="281"/>
        <end position="466"/>
    </location>
</feature>
<dbReference type="SMART" id="SM00609">
    <property type="entry name" value="VIT"/>
    <property type="match status" value="1"/>
</dbReference>
<proteinExistence type="predicted"/>
<dbReference type="OrthoDB" id="1729737at2759"/>
<sequence>MQIYGLIYIPDNNGPQSLALQNVSVEANIVDMISEVKICQTYKNTTSKTIEALYKFPIYENSAIYEFEAEIDGDKKIKGIVHEAKEAAQKYKEAVASGYGAYLLEEELSDVFQCSVGNLTPQQTIVIKITYVSELKHDSENERIRFVLPTTIAPRYGSSYGSHLNPGSNDGKVLVPGNVPPVLNATLTVEVTCRMTSTITSIESSSHLITTELNIGGDNKVAKIQLVEDISYLEKDFVLVAKSKDLDKPRAFLEYNPRTETNCMMLTMVPYLASIKSTPTELIFIIDRSGSMDGDPIKKAKEALELILRSLPEDCIFNVVSFGSKFTSLFPESKPYTEETFKTALDHAKSMDASYGGTEIFSALQWVLQTSQDKKKEYIDFPTAVFVLTDGQVYNIDQIVNLISNSLSKRNDQLRLFSLGIGNSVSHNLVESISRAGKGYAQFVTTQERMDKKIIGMLKNAVKPPIKDYKITWIDEKSNTDNDNKPTASSFLNFFKKLSSDAAITSTLKYCSTPHKIPILYSGVRFIIYCFLSKEWVLQTSQDKKKEYIDFPTAVFVLTDGQVYNIDQIVNLISNSLSKRNDQLRLFSLGIGNSVSHNLVESISRAGKGYAQFVTTQERMDKKIIGMLKNAVKPPIKDYKITWIDEKSNTDNDNKPTASSFLNFFKKLSSDAAITSTLKYCSTPHKIPILYSGVRFIIYCFLSKEVSPPKHIILEAICEDGPIHLEVPIDPVTLQGSKIHTLGARKMIQDFEEGSSYLHQIMKINEDNNLNQGIVREQIVDLGKRFSLASKYTSFLAIDERENSQISEAKITPKSELQSAPYSTYSLQTAPYSTYSLQTAPYSAHSLQTAPYSAHSLQMGSVHKLGSSTVVRTSVGIVAAASRSSIPTSALRTSASPINRKRKTSSVRVENDDENKKSSFNVKRGENIEILFNFLRLQSYDGRFLASEEFYKYFDDSGDKVNNNLKKSIPKAEEENKLIKEEIWTTSIAIKYLEIVLFPKFKEESEICFEKATKVLKKLVMENEDGCKGNNSEEKVKWVLEKAGEWITKWVNEVKICQTYKNTTSKTIEALYKFPIYENSAIYEFEVSGHGAYLLEEQLSDVFQCSVSNLTPQQTVVIKITYVSELKHDSENERIRFVLPTTIAPRYGSSYESHLNPGSNDGKVLVPGNVPPVLNATLTCRMTSMITNKVAKIQLAEGISYLEKDFILIAKSQDLYKSSSDSMSGDPIKKAKEALELILRSLPNDCIFNVKANLTQKKLLKRQWIMENPWIQVTAGGTEIFSVLQWVLQDINLISDTLSKRNDQLQLFSLGIGDSGKGYAQFVTTQERMDKKIIGMLKNAVKSPIKDYKITWIDEKSSTDNDDKPTAFSSTFSRNYPRFLIILEAICEDGPIHLEVPIDPVTLQGSKIHTLGARKMIQDFEEGSSYLHQIMKINEDNNLNQGIAREQIVDLGKRFSLASRYTKTAAFFANATNLSCSQIQSKIGVFDAPGRASFDGLTGVPFQIESFKSNGNDDENEKSSSNVKRASKEFYKYFDDSGDKINSNLKKKESEICFEKATKVLKELLIENGDGCKGNNSEEKVKWVLEKAGEWITKWVNEGEG</sequence>
<dbReference type="PANTHER" id="PTHR45737">
    <property type="entry name" value="VON WILLEBRAND FACTOR A DOMAIN-CONTAINING PROTEIN 5A"/>
    <property type="match status" value="1"/>
</dbReference>
<dbReference type="PANTHER" id="PTHR45737:SF6">
    <property type="entry name" value="VON WILLEBRAND FACTOR A DOMAIN-CONTAINING PROTEIN 5A"/>
    <property type="match status" value="1"/>
</dbReference>
<accession>A0A397HLC4</accession>
<comment type="caution">
    <text evidence="4">The sequence shown here is derived from an EMBL/GenBank/DDBJ whole genome shotgun (WGS) entry which is preliminary data.</text>
</comment>
<dbReference type="Pfam" id="PF08487">
    <property type="entry name" value="VIT"/>
    <property type="match status" value="1"/>
</dbReference>
<dbReference type="Pfam" id="PF13768">
    <property type="entry name" value="VWA_3"/>
    <property type="match status" value="3"/>
</dbReference>
<dbReference type="Proteomes" id="UP000266861">
    <property type="component" value="Unassembled WGS sequence"/>
</dbReference>